<organism evidence="4">
    <name type="scientific">marine sediment metagenome</name>
    <dbReference type="NCBI Taxonomy" id="412755"/>
    <lineage>
        <taxon>unclassified sequences</taxon>
        <taxon>metagenomes</taxon>
        <taxon>ecological metagenomes</taxon>
    </lineage>
</organism>
<comment type="caution">
    <text evidence="4">The sequence shown here is derived from an EMBL/GenBank/DDBJ whole genome shotgun (WGS) entry which is preliminary data.</text>
</comment>
<gene>
    <name evidence="4" type="ORF">S01H1_25465</name>
</gene>
<evidence type="ECO:0000313" key="4">
    <source>
        <dbReference type="EMBL" id="GAF89869.1"/>
    </source>
</evidence>
<feature type="domain" description="Beta-ketoacyl synthase-like N-terminal" evidence="3">
    <location>
        <begin position="7"/>
        <end position="158"/>
    </location>
</feature>
<dbReference type="GO" id="GO:0004315">
    <property type="term" value="F:3-oxoacyl-[acyl-carrier-protein] synthase activity"/>
    <property type="evidence" value="ECO:0007669"/>
    <property type="project" value="TreeGrafter"/>
</dbReference>
<dbReference type="InterPro" id="IPR016039">
    <property type="entry name" value="Thiolase-like"/>
</dbReference>
<evidence type="ECO:0000256" key="1">
    <source>
        <dbReference type="ARBA" id="ARBA00022679"/>
    </source>
</evidence>
<name>X0T9I2_9ZZZZ</name>
<dbReference type="GO" id="GO:0005829">
    <property type="term" value="C:cytosol"/>
    <property type="evidence" value="ECO:0007669"/>
    <property type="project" value="TreeGrafter"/>
</dbReference>
<dbReference type="Gene3D" id="3.40.47.10">
    <property type="match status" value="1"/>
</dbReference>
<accession>X0T9I2</accession>
<dbReference type="PANTHER" id="PTHR11712">
    <property type="entry name" value="POLYKETIDE SYNTHASE-RELATED"/>
    <property type="match status" value="1"/>
</dbReference>
<keyword evidence="1" id="KW-0808">Transferase</keyword>
<evidence type="ECO:0000256" key="2">
    <source>
        <dbReference type="SAM" id="MobiDB-lite"/>
    </source>
</evidence>
<dbReference type="GO" id="GO:0006633">
    <property type="term" value="P:fatty acid biosynthetic process"/>
    <property type="evidence" value="ECO:0007669"/>
    <property type="project" value="TreeGrafter"/>
</dbReference>
<proteinExistence type="predicted"/>
<reference evidence="4" key="1">
    <citation type="journal article" date="2014" name="Front. Microbiol.">
        <title>High frequency of phylogenetically diverse reductive dehalogenase-homologous genes in deep subseafloor sedimentary metagenomes.</title>
        <authorList>
            <person name="Kawai M."/>
            <person name="Futagami T."/>
            <person name="Toyoda A."/>
            <person name="Takaki Y."/>
            <person name="Nishi S."/>
            <person name="Hori S."/>
            <person name="Arai W."/>
            <person name="Tsubouchi T."/>
            <person name="Morono Y."/>
            <person name="Uchiyama I."/>
            <person name="Ito T."/>
            <person name="Fujiyama A."/>
            <person name="Inagaki F."/>
            <person name="Takami H."/>
        </authorList>
    </citation>
    <scope>NUCLEOTIDE SEQUENCE</scope>
    <source>
        <strain evidence="4">Expedition CK06-06</strain>
    </source>
</reference>
<dbReference type="SUPFAM" id="SSF53901">
    <property type="entry name" value="Thiolase-like"/>
    <property type="match status" value="1"/>
</dbReference>
<sequence>MPENNTSVVVTGLGALTPVGNDVPITWTALVEGRSGIKWITRLDPSLFGTQIAGEVKGFEPKEHFGREEARRLDRFVEFAVVATRQALEDAKLTINADNAERVGVVIGTAVGGIETLSTEFEKLQARGPRRLSPFFLPMMMPDTASGQVAISCGAKGPIWPSSRPAPPARTPSAKQQR</sequence>
<dbReference type="Pfam" id="PF00109">
    <property type="entry name" value="ketoacyl-synt"/>
    <property type="match status" value="1"/>
</dbReference>
<dbReference type="PANTHER" id="PTHR11712:SF336">
    <property type="entry name" value="3-OXOACYL-[ACYL-CARRIER-PROTEIN] SYNTHASE, MITOCHONDRIAL"/>
    <property type="match status" value="1"/>
</dbReference>
<dbReference type="InterPro" id="IPR014030">
    <property type="entry name" value="Ketoacyl_synth_N"/>
</dbReference>
<dbReference type="AlphaFoldDB" id="X0T9I2"/>
<protein>
    <recommendedName>
        <fullName evidence="3">Beta-ketoacyl synthase-like N-terminal domain-containing protein</fullName>
    </recommendedName>
</protein>
<dbReference type="EMBL" id="BARS01015386">
    <property type="protein sequence ID" value="GAF89869.1"/>
    <property type="molecule type" value="Genomic_DNA"/>
</dbReference>
<evidence type="ECO:0000259" key="3">
    <source>
        <dbReference type="Pfam" id="PF00109"/>
    </source>
</evidence>
<feature type="region of interest" description="Disordered" evidence="2">
    <location>
        <begin position="156"/>
        <end position="178"/>
    </location>
</feature>
<dbReference type="InterPro" id="IPR000794">
    <property type="entry name" value="Beta-ketoacyl_synthase"/>
</dbReference>